<evidence type="ECO:0000256" key="5">
    <source>
        <dbReference type="ARBA" id="ARBA00023211"/>
    </source>
</evidence>
<keyword evidence="5 9" id="KW-0464">Manganese</keyword>
<keyword evidence="6 8" id="KW-0119">Carbohydrate metabolism</keyword>
<feature type="binding site" evidence="9">
    <location>
        <position position="101"/>
    </location>
    <ligand>
        <name>Mn(2+)</name>
        <dbReference type="ChEBI" id="CHEBI:29035"/>
        <label>2</label>
    </ligand>
</feature>
<feature type="binding site" evidence="10">
    <location>
        <begin position="101"/>
        <end position="103"/>
    </location>
    <ligand>
        <name>substrate</name>
    </ligand>
</feature>
<protein>
    <recommendedName>
        <fullName evidence="8">Fructose-1,6-bisphosphatase</fullName>
    </recommendedName>
</protein>
<dbReference type="PIRSF" id="PIRSF004532">
    <property type="entry name" value="GlpX"/>
    <property type="match status" value="1"/>
</dbReference>
<dbReference type="Gene3D" id="3.40.190.90">
    <property type="match status" value="1"/>
</dbReference>
<evidence type="ECO:0000313" key="12">
    <source>
        <dbReference type="Proteomes" id="UP000612893"/>
    </source>
</evidence>
<keyword evidence="12" id="KW-1185">Reference proteome</keyword>
<evidence type="ECO:0000256" key="8">
    <source>
        <dbReference type="PIRNR" id="PIRNR004532"/>
    </source>
</evidence>
<gene>
    <name evidence="11" type="primary">glpX</name>
    <name evidence="11" type="ORF">JF922_15390</name>
</gene>
<dbReference type="CDD" id="cd01516">
    <property type="entry name" value="FBPase_glpX"/>
    <property type="match status" value="1"/>
</dbReference>
<dbReference type="GO" id="GO:0030388">
    <property type="term" value="P:fructose 1,6-bisphosphate metabolic process"/>
    <property type="evidence" value="ECO:0007669"/>
    <property type="project" value="TreeGrafter"/>
</dbReference>
<dbReference type="GO" id="GO:0042132">
    <property type="term" value="F:fructose 1,6-bisphosphate 1-phosphatase activity"/>
    <property type="evidence" value="ECO:0007669"/>
    <property type="project" value="UniProtKB-EC"/>
</dbReference>
<dbReference type="GO" id="GO:0005829">
    <property type="term" value="C:cytosol"/>
    <property type="evidence" value="ECO:0007669"/>
    <property type="project" value="TreeGrafter"/>
</dbReference>
<feature type="binding site" evidence="9">
    <location>
        <position position="98"/>
    </location>
    <ligand>
        <name>Mn(2+)</name>
        <dbReference type="ChEBI" id="CHEBI:29035"/>
        <label>2</label>
    </ligand>
</feature>
<dbReference type="PANTHER" id="PTHR30447">
    <property type="entry name" value="FRUCTOSE-1,6-BISPHOSPHATASE CLASS 2"/>
    <property type="match status" value="1"/>
</dbReference>
<proteinExistence type="inferred from homology"/>
<comment type="catalytic activity">
    <reaction evidence="1">
        <text>beta-D-fructose 1,6-bisphosphate + H2O = beta-D-fructose 6-phosphate + phosphate</text>
        <dbReference type="Rhea" id="RHEA:11064"/>
        <dbReference type="ChEBI" id="CHEBI:15377"/>
        <dbReference type="ChEBI" id="CHEBI:32966"/>
        <dbReference type="ChEBI" id="CHEBI:43474"/>
        <dbReference type="ChEBI" id="CHEBI:57634"/>
        <dbReference type="EC" id="3.1.3.11"/>
    </reaction>
</comment>
<reference evidence="11" key="1">
    <citation type="submission" date="2020-10" db="EMBL/GenBank/DDBJ databases">
        <title>Ca. Dormibacterota MAGs.</title>
        <authorList>
            <person name="Montgomery K."/>
        </authorList>
    </citation>
    <scope>NUCLEOTIDE SEQUENCE [LARGE SCALE GENOMIC DNA]</scope>
    <source>
        <strain evidence="11">SC8812_S17_10</strain>
    </source>
</reference>
<comment type="cofactor">
    <cofactor evidence="9">
        <name>Mn(2+)</name>
        <dbReference type="ChEBI" id="CHEBI:29035"/>
    </cofactor>
</comment>
<feature type="binding site" evidence="9">
    <location>
        <position position="70"/>
    </location>
    <ligand>
        <name>Mn(2+)</name>
        <dbReference type="ChEBI" id="CHEBI:29035"/>
        <label>1</label>
    </ligand>
</feature>
<feature type="binding site" evidence="10">
    <location>
        <position position="132"/>
    </location>
    <ligand>
        <name>substrate</name>
    </ligand>
</feature>
<evidence type="ECO:0000256" key="9">
    <source>
        <dbReference type="PIRSR" id="PIRSR004532-1"/>
    </source>
</evidence>
<dbReference type="PANTHER" id="PTHR30447:SF0">
    <property type="entry name" value="FRUCTOSE-1,6-BISPHOSPHATASE 1 CLASS 2-RELATED"/>
    <property type="match status" value="1"/>
</dbReference>
<dbReference type="NCBIfam" id="TIGR00330">
    <property type="entry name" value="glpX"/>
    <property type="match status" value="1"/>
</dbReference>
<comment type="similarity">
    <text evidence="2 8">Belongs to the FBPase class 2 family.</text>
</comment>
<organism evidence="11 12">
    <name type="scientific">Candidatus Nephthysia bennettiae</name>
    <dbReference type="NCBI Taxonomy" id="3127016"/>
    <lineage>
        <taxon>Bacteria</taxon>
        <taxon>Bacillati</taxon>
        <taxon>Candidatus Dormiibacterota</taxon>
        <taxon>Candidatus Dormibacteria</taxon>
        <taxon>Candidatus Dormibacterales</taxon>
        <taxon>Candidatus Dormibacteraceae</taxon>
        <taxon>Candidatus Nephthysia</taxon>
    </lineage>
</organism>
<dbReference type="GO" id="GO:0006071">
    <property type="term" value="P:glycerol metabolic process"/>
    <property type="evidence" value="ECO:0007669"/>
    <property type="project" value="InterPro"/>
</dbReference>
<keyword evidence="4 11" id="KW-0378">Hydrolase</keyword>
<evidence type="ECO:0000256" key="7">
    <source>
        <dbReference type="ARBA" id="ARBA00024331"/>
    </source>
</evidence>
<feature type="binding site" evidence="9">
    <location>
        <position position="46"/>
    </location>
    <ligand>
        <name>Mn(2+)</name>
        <dbReference type="ChEBI" id="CHEBI:29035"/>
        <label>1</label>
    </ligand>
</feature>
<comment type="caution">
    <text evidence="11">The sequence shown here is derived from an EMBL/GenBank/DDBJ whole genome shotgun (WGS) entry which is preliminary data.</text>
</comment>
<feature type="binding site" evidence="10">
    <location>
        <position position="224"/>
    </location>
    <ligand>
        <name>substrate</name>
    </ligand>
</feature>
<dbReference type="GO" id="GO:0006094">
    <property type="term" value="P:gluconeogenesis"/>
    <property type="evidence" value="ECO:0007669"/>
    <property type="project" value="InterPro"/>
</dbReference>
<feature type="binding site" evidence="9">
    <location>
        <position position="227"/>
    </location>
    <ligand>
        <name>Mn(2+)</name>
        <dbReference type="ChEBI" id="CHEBI:29035"/>
        <label>2</label>
    </ligand>
</feature>
<keyword evidence="3 9" id="KW-0479">Metal-binding</keyword>
<dbReference type="FunFam" id="3.40.190.90:FF:000001">
    <property type="entry name" value="Fructose-1,6-bisphosphatase"/>
    <property type="match status" value="1"/>
</dbReference>
<accession>A0A934N9X3</accession>
<dbReference type="RefSeq" id="WP_338202938.1">
    <property type="nucleotide sequence ID" value="NZ_JAEKNR010000154.1"/>
</dbReference>
<name>A0A934N9X3_9BACT</name>
<feature type="binding site" evidence="10">
    <location>
        <begin position="177"/>
        <end position="179"/>
    </location>
    <ligand>
        <name>substrate</name>
    </ligand>
</feature>
<feature type="binding site" evidence="10">
    <location>
        <begin position="199"/>
        <end position="201"/>
    </location>
    <ligand>
        <name>substrate</name>
    </ligand>
</feature>
<dbReference type="Pfam" id="PF03320">
    <property type="entry name" value="FBPase_glpX"/>
    <property type="match status" value="1"/>
</dbReference>
<dbReference type="InterPro" id="IPR004464">
    <property type="entry name" value="FBPase_class-2/SBPase"/>
</dbReference>
<dbReference type="AlphaFoldDB" id="A0A934N9X3"/>
<evidence type="ECO:0000256" key="3">
    <source>
        <dbReference type="ARBA" id="ARBA00022723"/>
    </source>
</evidence>
<evidence type="ECO:0000256" key="1">
    <source>
        <dbReference type="ARBA" id="ARBA00001273"/>
    </source>
</evidence>
<dbReference type="GO" id="GO:0046872">
    <property type="term" value="F:metal ion binding"/>
    <property type="evidence" value="ECO:0007669"/>
    <property type="project" value="UniProtKB-KW"/>
</dbReference>
<evidence type="ECO:0000313" key="11">
    <source>
        <dbReference type="EMBL" id="MBJ7599448.1"/>
    </source>
</evidence>
<dbReference type="SUPFAM" id="SSF56655">
    <property type="entry name" value="Carbohydrate phosphatase"/>
    <property type="match status" value="1"/>
</dbReference>
<evidence type="ECO:0000256" key="10">
    <source>
        <dbReference type="PIRSR" id="PIRSR004532-2"/>
    </source>
</evidence>
<sequence length="343" mass="36806">MSRRGEEPLAGQLMDRNLALELLRVTEGAALAAAPLQGRGVKEEADQRAVDAMRTGLASVDMRGTVVIGEGEKDEAPMLYFGELVGNGLEPEVDVAVDPIDGTRLTANGQPGALSVVALAERGTMFTTHVHYMDKLVVGRRARGVIDIDMPVEWNLRRIGKAEGLHPRDLVVVILDRDRNQPVIKQVREVGARVRLISDGDVAGAIMSALETKTGMHVLMGSGGATEGVVAACAIKALGGDMQGRLLLRNEEERAIATSEGYKEGTVLDLDGLCSGQNIFFAATGITTGELLQGVRYEEQYAFTDSMVLRSASGTMRFVNAYHPMGKLRAKGLLPEQVVLSVR</sequence>
<dbReference type="EMBL" id="JAEKNR010000154">
    <property type="protein sequence ID" value="MBJ7599448.1"/>
    <property type="molecule type" value="Genomic_DNA"/>
</dbReference>
<evidence type="ECO:0000256" key="2">
    <source>
        <dbReference type="ARBA" id="ARBA00008989"/>
    </source>
</evidence>
<dbReference type="Gene3D" id="3.30.540.10">
    <property type="entry name" value="Fructose-1,6-Bisphosphatase, subunit A, domain 1"/>
    <property type="match status" value="1"/>
</dbReference>
<dbReference type="Proteomes" id="UP000612893">
    <property type="component" value="Unassembled WGS sequence"/>
</dbReference>
<evidence type="ECO:0000256" key="6">
    <source>
        <dbReference type="ARBA" id="ARBA00023277"/>
    </source>
</evidence>
<evidence type="ECO:0000256" key="4">
    <source>
        <dbReference type="ARBA" id="ARBA00022801"/>
    </source>
</evidence>
<comment type="pathway">
    <text evidence="7">Carbohydrate biosynthesis.</text>
</comment>